<reference evidence="3" key="1">
    <citation type="submission" date="2025-08" db="UniProtKB">
        <authorList>
            <consortium name="Ensembl"/>
        </authorList>
    </citation>
    <scope>IDENTIFICATION</scope>
</reference>
<dbReference type="Pfam" id="PF05192">
    <property type="entry name" value="MutS_III"/>
    <property type="match status" value="1"/>
</dbReference>
<dbReference type="GO" id="GO:0006312">
    <property type="term" value="P:mitotic recombination"/>
    <property type="evidence" value="ECO:0007669"/>
    <property type="project" value="TreeGrafter"/>
</dbReference>
<feature type="domain" description="DNA mismatch repair protein MutS core" evidence="2">
    <location>
        <begin position="58"/>
        <end position="151"/>
    </location>
</feature>
<dbReference type="GO" id="GO:0140664">
    <property type="term" value="F:ATP-dependent DNA damage sensor activity"/>
    <property type="evidence" value="ECO:0007669"/>
    <property type="project" value="InterPro"/>
</dbReference>
<dbReference type="GO" id="GO:0016447">
    <property type="term" value="P:somatic recombination of immunoglobulin gene segments"/>
    <property type="evidence" value="ECO:0007669"/>
    <property type="project" value="TreeGrafter"/>
</dbReference>
<dbReference type="InterPro" id="IPR036187">
    <property type="entry name" value="DNA_mismatch_repair_MutS_sf"/>
</dbReference>
<dbReference type="GO" id="GO:0030983">
    <property type="term" value="F:mismatched DNA binding"/>
    <property type="evidence" value="ECO:0007669"/>
    <property type="project" value="InterPro"/>
</dbReference>
<keyword evidence="1" id="KW-0234">DNA repair</keyword>
<dbReference type="Gene3D" id="1.10.1420.10">
    <property type="match status" value="1"/>
</dbReference>
<dbReference type="AlphaFoldDB" id="A0A9J8D3R1"/>
<proteinExistence type="predicted"/>
<dbReference type="InterPro" id="IPR007696">
    <property type="entry name" value="DNA_mismatch_repair_MutS_core"/>
</dbReference>
<organism evidence="3 4">
    <name type="scientific">Cyprinus carpio carpio</name>
    <dbReference type="NCBI Taxonomy" id="630221"/>
    <lineage>
        <taxon>Eukaryota</taxon>
        <taxon>Metazoa</taxon>
        <taxon>Chordata</taxon>
        <taxon>Craniata</taxon>
        <taxon>Vertebrata</taxon>
        <taxon>Euteleostomi</taxon>
        <taxon>Actinopterygii</taxon>
        <taxon>Neopterygii</taxon>
        <taxon>Teleostei</taxon>
        <taxon>Ostariophysi</taxon>
        <taxon>Cypriniformes</taxon>
        <taxon>Cyprinidae</taxon>
        <taxon>Cyprininae</taxon>
        <taxon>Cyprinus</taxon>
    </lineage>
</organism>
<evidence type="ECO:0000259" key="2">
    <source>
        <dbReference type="Pfam" id="PF05192"/>
    </source>
</evidence>
<dbReference type="GO" id="GO:0006298">
    <property type="term" value="P:mismatch repair"/>
    <property type="evidence" value="ECO:0007669"/>
    <property type="project" value="InterPro"/>
</dbReference>
<dbReference type="Ensembl" id="ENSCCRT00000122085.1">
    <property type="protein sequence ID" value="ENSCCRP00000171965.1"/>
    <property type="gene ID" value="ENSCCRG00000068583.1"/>
</dbReference>
<dbReference type="GO" id="GO:0005634">
    <property type="term" value="C:nucleus"/>
    <property type="evidence" value="ECO:0007669"/>
    <property type="project" value="TreeGrafter"/>
</dbReference>
<evidence type="ECO:0000313" key="4">
    <source>
        <dbReference type="Proteomes" id="UP001108240"/>
    </source>
</evidence>
<protein>
    <submittedName>
        <fullName evidence="3">MutS homolog 3 (E. coli)</fullName>
    </submittedName>
</protein>
<sequence length="176" mass="19843">MTEFILRNEKAPYPTAVRIIIDFYRDMPHPAVGNQEKDVCSSFKQLSSDSDHMQLNAATMKNLEILCNQTTGSVKGSLLWVLDHTQTPFGKRLLRKWMSQSLKSVIDIQAQQEAVAEILCSESSVLPSLQSLLTRLPDLERGLCSIYQKNTLRLWAAITLHSLWTNIVTCSNCESS</sequence>
<dbReference type="SUPFAM" id="SSF48334">
    <property type="entry name" value="DNA repair protein MutS, domain III"/>
    <property type="match status" value="1"/>
</dbReference>
<keyword evidence="1" id="KW-0227">DNA damage</keyword>
<reference evidence="3" key="2">
    <citation type="submission" date="2025-09" db="UniProtKB">
        <authorList>
            <consortium name="Ensembl"/>
        </authorList>
    </citation>
    <scope>IDENTIFICATION</scope>
</reference>
<evidence type="ECO:0000313" key="3">
    <source>
        <dbReference type="Ensembl" id="ENSCCRP00000171965.1"/>
    </source>
</evidence>
<name>A0A9J8D3R1_CYPCA</name>
<dbReference type="PANTHER" id="PTHR11361">
    <property type="entry name" value="DNA MISMATCH REPAIR PROTEIN MUTS FAMILY MEMBER"/>
    <property type="match status" value="1"/>
</dbReference>
<dbReference type="Proteomes" id="UP001108240">
    <property type="component" value="Unplaced"/>
</dbReference>
<evidence type="ECO:0000256" key="1">
    <source>
        <dbReference type="ARBA" id="ARBA00023204"/>
    </source>
</evidence>
<dbReference type="PANTHER" id="PTHR11361:SF122">
    <property type="entry name" value="DNA MISMATCH REPAIR PROTEIN MSH3"/>
    <property type="match status" value="1"/>
</dbReference>
<accession>A0A9J8D3R1</accession>
<dbReference type="InterPro" id="IPR045076">
    <property type="entry name" value="MutS"/>
</dbReference>
<keyword evidence="4" id="KW-1185">Reference proteome</keyword>
<dbReference type="GeneTree" id="ENSGT00550000074949"/>
<dbReference type="GO" id="GO:0005524">
    <property type="term" value="F:ATP binding"/>
    <property type="evidence" value="ECO:0007669"/>
    <property type="project" value="InterPro"/>
</dbReference>